<name>A0A9Q1JWC7_9CARY</name>
<comment type="caution">
    <text evidence="3">The sequence shown here is derived from an EMBL/GenBank/DDBJ whole genome shotgun (WGS) entry which is preliminary data.</text>
</comment>
<feature type="compositionally biased region" description="Polar residues" evidence="2">
    <location>
        <begin position="215"/>
        <end position="232"/>
    </location>
</feature>
<protein>
    <recommendedName>
        <fullName evidence="1">HVA22-like protein</fullName>
    </recommendedName>
</protein>
<evidence type="ECO:0000256" key="1">
    <source>
        <dbReference type="RuleBase" id="RU362006"/>
    </source>
</evidence>
<dbReference type="GO" id="GO:0016020">
    <property type="term" value="C:membrane"/>
    <property type="evidence" value="ECO:0007669"/>
    <property type="project" value="UniProtKB-SubCell"/>
</dbReference>
<feature type="compositionally biased region" description="Pro residues" evidence="2">
    <location>
        <begin position="187"/>
        <end position="203"/>
    </location>
</feature>
<evidence type="ECO:0000313" key="4">
    <source>
        <dbReference type="Proteomes" id="UP001153076"/>
    </source>
</evidence>
<evidence type="ECO:0000313" key="3">
    <source>
        <dbReference type="EMBL" id="KAJ8432232.1"/>
    </source>
</evidence>
<sequence length="265" mass="30466">MLGEFISRGLLMILGYAYPALECFKTVEKNKPNIHELRFWCQYWIIIAMLSVGERFGDVFISWVPLYGELKLAFIIYLWYPKTKGTSYVYENLLRPFVTRHETDVEKSLKEMRLRAWDLALYYWENCTELGQSAFFNVAEYVANQSSRLKGDTSKKNYWNRRRRDAPPPPGSSALRQRRSSPESNPRWPPAPQPAPSAPPLPATFPSLFKAEAQGSKSNVVQMEPQEAQTESVHVDELTAQDSSPTKEKGLLGLTRLKLRRSKLT</sequence>
<evidence type="ECO:0000256" key="2">
    <source>
        <dbReference type="SAM" id="MobiDB-lite"/>
    </source>
</evidence>
<organism evidence="3 4">
    <name type="scientific">Carnegiea gigantea</name>
    <dbReference type="NCBI Taxonomy" id="171969"/>
    <lineage>
        <taxon>Eukaryota</taxon>
        <taxon>Viridiplantae</taxon>
        <taxon>Streptophyta</taxon>
        <taxon>Embryophyta</taxon>
        <taxon>Tracheophyta</taxon>
        <taxon>Spermatophyta</taxon>
        <taxon>Magnoliopsida</taxon>
        <taxon>eudicotyledons</taxon>
        <taxon>Gunneridae</taxon>
        <taxon>Pentapetalae</taxon>
        <taxon>Caryophyllales</taxon>
        <taxon>Cactineae</taxon>
        <taxon>Cactaceae</taxon>
        <taxon>Cactoideae</taxon>
        <taxon>Echinocereeae</taxon>
        <taxon>Carnegiea</taxon>
    </lineage>
</organism>
<dbReference type="Pfam" id="PF03134">
    <property type="entry name" value="TB2_DP1_HVA22"/>
    <property type="match status" value="1"/>
</dbReference>
<accession>A0A9Q1JWC7</accession>
<gene>
    <name evidence="3" type="ORF">Cgig2_024387</name>
</gene>
<keyword evidence="4" id="KW-1185">Reference proteome</keyword>
<reference evidence="3" key="1">
    <citation type="submission" date="2022-04" db="EMBL/GenBank/DDBJ databases">
        <title>Carnegiea gigantea Genome sequencing and assembly v2.</title>
        <authorList>
            <person name="Copetti D."/>
            <person name="Sanderson M.J."/>
            <person name="Burquez A."/>
            <person name="Wojciechowski M.F."/>
        </authorList>
    </citation>
    <scope>NUCLEOTIDE SEQUENCE</scope>
    <source>
        <strain evidence="3">SGP5-SGP5p</strain>
        <tissue evidence="3">Aerial part</tissue>
    </source>
</reference>
<feature type="region of interest" description="Disordered" evidence="2">
    <location>
        <begin position="151"/>
        <end position="265"/>
    </location>
</feature>
<dbReference type="PANTHER" id="PTHR12300:SF162">
    <property type="entry name" value="HVA22-LIKE PROTEIN J"/>
    <property type="match status" value="1"/>
</dbReference>
<dbReference type="InterPro" id="IPR004345">
    <property type="entry name" value="TB2_DP1_HVA22"/>
</dbReference>
<dbReference type="Proteomes" id="UP001153076">
    <property type="component" value="Unassembled WGS sequence"/>
</dbReference>
<dbReference type="PANTHER" id="PTHR12300">
    <property type="entry name" value="HVA22-LIKE PROTEINS"/>
    <property type="match status" value="1"/>
</dbReference>
<dbReference type="EMBL" id="JAKOGI010000623">
    <property type="protein sequence ID" value="KAJ8432232.1"/>
    <property type="molecule type" value="Genomic_DNA"/>
</dbReference>
<proteinExistence type="inferred from homology"/>
<dbReference type="AlphaFoldDB" id="A0A9Q1JWC7"/>
<comment type="subcellular location">
    <subcellularLocation>
        <location evidence="1">Membrane</location>
        <topology evidence="1">Multi-pass membrane protein</topology>
    </subcellularLocation>
</comment>
<dbReference type="OrthoDB" id="434647at2759"/>
<comment type="similarity">
    <text evidence="1">Belongs to the DP1 family.</text>
</comment>